<gene>
    <name evidence="11" type="ORF">F4556_007009</name>
</gene>
<dbReference type="EMBL" id="JACHJR010000001">
    <property type="protein sequence ID" value="MBB4951474.1"/>
    <property type="molecule type" value="Genomic_DNA"/>
</dbReference>
<dbReference type="InterPro" id="IPR036388">
    <property type="entry name" value="WH-like_DNA-bd_sf"/>
</dbReference>
<comment type="subunit">
    <text evidence="2">Interacts transiently with the RNA polymerase catalytic core formed by RpoA, RpoB, RpoC and RpoZ (2 alpha, 1 beta, 1 beta' and 1 omega subunit) to form the RNA polymerase holoenzyme that can initiate transcription.</text>
</comment>
<dbReference type="NCBIfam" id="TIGR02960">
    <property type="entry name" value="SigX5"/>
    <property type="match status" value="1"/>
</dbReference>
<dbReference type="InterPro" id="IPR032710">
    <property type="entry name" value="NTF2-like_dom_sf"/>
</dbReference>
<proteinExistence type="inferred from homology"/>
<dbReference type="SUPFAM" id="SSF54427">
    <property type="entry name" value="NTF2-like"/>
    <property type="match status" value="1"/>
</dbReference>
<keyword evidence="6 7" id="KW-0804">Transcription</keyword>
<dbReference type="NCBIfam" id="NF006089">
    <property type="entry name" value="PRK08241.1"/>
    <property type="match status" value="1"/>
</dbReference>
<feature type="domain" description="SnoaL-like" evidence="10">
    <location>
        <begin position="207"/>
        <end position="302"/>
    </location>
</feature>
<dbReference type="Gene3D" id="1.10.10.10">
    <property type="entry name" value="Winged helix-like DNA-binding domain superfamily/Winged helix DNA-binding domain"/>
    <property type="match status" value="1"/>
</dbReference>
<dbReference type="Pfam" id="PF08281">
    <property type="entry name" value="Sigma70_r4_2"/>
    <property type="match status" value="1"/>
</dbReference>
<dbReference type="InterPro" id="IPR013325">
    <property type="entry name" value="RNA_pol_sigma_r2"/>
</dbReference>
<dbReference type="InterPro" id="IPR000838">
    <property type="entry name" value="RNA_pol_sigma70_ECF_CS"/>
</dbReference>
<feature type="domain" description="RNA polymerase sigma factor 70 region 4 type 2" evidence="9">
    <location>
        <begin position="131"/>
        <end position="183"/>
    </location>
</feature>
<dbReference type="GO" id="GO:0003677">
    <property type="term" value="F:DNA binding"/>
    <property type="evidence" value="ECO:0007669"/>
    <property type="project" value="UniProtKB-KW"/>
</dbReference>
<comment type="caution">
    <text evidence="11">The sequence shown here is derived from an EMBL/GenBank/DDBJ whole genome shotgun (WGS) entry which is preliminary data.</text>
</comment>
<dbReference type="GO" id="GO:0016987">
    <property type="term" value="F:sigma factor activity"/>
    <property type="evidence" value="ECO:0007669"/>
    <property type="project" value="UniProtKB-KW"/>
</dbReference>
<organism evidence="11 12">
    <name type="scientific">Kitasatospora gansuensis</name>
    <dbReference type="NCBI Taxonomy" id="258050"/>
    <lineage>
        <taxon>Bacteria</taxon>
        <taxon>Bacillati</taxon>
        <taxon>Actinomycetota</taxon>
        <taxon>Actinomycetes</taxon>
        <taxon>Kitasatosporales</taxon>
        <taxon>Streptomycetaceae</taxon>
        <taxon>Kitasatospora</taxon>
    </lineage>
</organism>
<evidence type="ECO:0000313" key="12">
    <source>
        <dbReference type="Proteomes" id="UP000573327"/>
    </source>
</evidence>
<dbReference type="Pfam" id="PF04542">
    <property type="entry name" value="Sigma70_r2"/>
    <property type="match status" value="1"/>
</dbReference>
<evidence type="ECO:0000256" key="2">
    <source>
        <dbReference type="ARBA" id="ARBA00011344"/>
    </source>
</evidence>
<protein>
    <recommendedName>
        <fullName evidence="7">RNA polymerase sigma factor</fullName>
    </recommendedName>
</protein>
<dbReference type="AlphaFoldDB" id="A0A7W7SJ81"/>
<evidence type="ECO:0000256" key="6">
    <source>
        <dbReference type="ARBA" id="ARBA00023163"/>
    </source>
</evidence>
<feature type="domain" description="RNA polymerase sigma-70 region 2" evidence="8">
    <location>
        <begin position="11"/>
        <end position="77"/>
    </location>
</feature>
<evidence type="ECO:0000256" key="5">
    <source>
        <dbReference type="ARBA" id="ARBA00023125"/>
    </source>
</evidence>
<evidence type="ECO:0000256" key="4">
    <source>
        <dbReference type="ARBA" id="ARBA00023082"/>
    </source>
</evidence>
<dbReference type="InterPro" id="IPR013249">
    <property type="entry name" value="RNA_pol_sigma70_r4_t2"/>
</dbReference>
<dbReference type="SUPFAM" id="SSF88946">
    <property type="entry name" value="Sigma2 domain of RNA polymerase sigma factors"/>
    <property type="match status" value="1"/>
</dbReference>
<dbReference type="InterPro" id="IPR037401">
    <property type="entry name" value="SnoaL-like"/>
</dbReference>
<name>A0A7W7SJ81_9ACTN</name>
<dbReference type="GO" id="GO:0006950">
    <property type="term" value="P:response to stress"/>
    <property type="evidence" value="ECO:0007669"/>
    <property type="project" value="UniProtKB-ARBA"/>
</dbReference>
<keyword evidence="3 7" id="KW-0805">Transcription regulation</keyword>
<evidence type="ECO:0000259" key="10">
    <source>
        <dbReference type="Pfam" id="PF12680"/>
    </source>
</evidence>
<evidence type="ECO:0000256" key="7">
    <source>
        <dbReference type="RuleBase" id="RU000716"/>
    </source>
</evidence>
<keyword evidence="4 7" id="KW-0731">Sigma factor</keyword>
<dbReference type="Gene3D" id="3.10.450.50">
    <property type="match status" value="1"/>
</dbReference>
<sequence>MIVEDFEQISDQYRTELLAHCYRMVGSIHDAEDLVQETYLRAWRSYHAFEGRSSLRTWLYRIATNTCLTALERRDRRQLPSGLAGPNERPRTPLAPALPEFPWLQPAPDALRGAPPADPAAIVAARGSLRLALIAALQCLPPRQRAVLILRDVLAMPAGEVADLLGTSVPAVKSALQRARGQLERLAPAEDEVTDAVAPDQRELLDGYLHAFENADIKALLALLTDDAVAEMPPYPTWFRGRETVARFFASQVLTTPGQYRLTPTRANGQPAFGLYRLGPDGRHHAHSVTVLTLAGNRIARISGFLDPTLFRPFGLEPVHDPQEAAVH</sequence>
<dbReference type="SUPFAM" id="SSF88659">
    <property type="entry name" value="Sigma3 and sigma4 domains of RNA polymerase sigma factors"/>
    <property type="match status" value="1"/>
</dbReference>
<dbReference type="PANTHER" id="PTHR43133:SF65">
    <property type="entry name" value="ECF RNA POLYMERASE SIGMA FACTOR SIGG"/>
    <property type="match status" value="1"/>
</dbReference>
<dbReference type="InterPro" id="IPR014305">
    <property type="entry name" value="RNA_pol_sigma-G_actinobac"/>
</dbReference>
<dbReference type="InterPro" id="IPR013324">
    <property type="entry name" value="RNA_pol_sigma_r3/r4-like"/>
</dbReference>
<dbReference type="RefSeq" id="WP_246511181.1">
    <property type="nucleotide sequence ID" value="NZ_JACHJR010000001.1"/>
</dbReference>
<reference evidence="11 12" key="1">
    <citation type="submission" date="2020-08" db="EMBL/GenBank/DDBJ databases">
        <title>Sequencing the genomes of 1000 actinobacteria strains.</title>
        <authorList>
            <person name="Klenk H.-P."/>
        </authorList>
    </citation>
    <scope>NUCLEOTIDE SEQUENCE [LARGE SCALE GENOMIC DNA]</scope>
    <source>
        <strain evidence="11 12">DSM 44786</strain>
    </source>
</reference>
<evidence type="ECO:0000256" key="1">
    <source>
        <dbReference type="ARBA" id="ARBA00010641"/>
    </source>
</evidence>
<dbReference type="PROSITE" id="PS01063">
    <property type="entry name" value="SIGMA70_ECF"/>
    <property type="match status" value="1"/>
</dbReference>
<evidence type="ECO:0000313" key="11">
    <source>
        <dbReference type="EMBL" id="MBB4951474.1"/>
    </source>
</evidence>
<dbReference type="CDD" id="cd06171">
    <property type="entry name" value="Sigma70_r4"/>
    <property type="match status" value="1"/>
</dbReference>
<dbReference type="NCBIfam" id="TIGR02937">
    <property type="entry name" value="sigma70-ECF"/>
    <property type="match status" value="1"/>
</dbReference>
<accession>A0A7W7SJ81</accession>
<dbReference type="Pfam" id="PF12680">
    <property type="entry name" value="SnoaL_2"/>
    <property type="match status" value="1"/>
</dbReference>
<dbReference type="InterPro" id="IPR014284">
    <property type="entry name" value="RNA_pol_sigma-70_dom"/>
</dbReference>
<dbReference type="Proteomes" id="UP000573327">
    <property type="component" value="Unassembled WGS sequence"/>
</dbReference>
<evidence type="ECO:0000259" key="8">
    <source>
        <dbReference type="Pfam" id="PF04542"/>
    </source>
</evidence>
<keyword evidence="5 7" id="KW-0238">DNA-binding</keyword>
<dbReference type="PANTHER" id="PTHR43133">
    <property type="entry name" value="RNA POLYMERASE ECF-TYPE SIGMA FACTO"/>
    <property type="match status" value="1"/>
</dbReference>
<dbReference type="GO" id="GO:0006352">
    <property type="term" value="P:DNA-templated transcription initiation"/>
    <property type="evidence" value="ECO:0007669"/>
    <property type="project" value="InterPro"/>
</dbReference>
<dbReference type="Gene3D" id="1.10.1740.10">
    <property type="match status" value="1"/>
</dbReference>
<evidence type="ECO:0000259" key="9">
    <source>
        <dbReference type="Pfam" id="PF08281"/>
    </source>
</evidence>
<evidence type="ECO:0000256" key="3">
    <source>
        <dbReference type="ARBA" id="ARBA00023015"/>
    </source>
</evidence>
<dbReference type="InterPro" id="IPR007627">
    <property type="entry name" value="RNA_pol_sigma70_r2"/>
</dbReference>
<comment type="similarity">
    <text evidence="1 7">Belongs to the sigma-70 factor family. ECF subfamily.</text>
</comment>
<keyword evidence="12" id="KW-1185">Reference proteome</keyword>
<dbReference type="InterPro" id="IPR039425">
    <property type="entry name" value="RNA_pol_sigma-70-like"/>
</dbReference>